<evidence type="ECO:0000256" key="5">
    <source>
        <dbReference type="ARBA" id="ARBA00022825"/>
    </source>
</evidence>
<comment type="similarity">
    <text evidence="1 6">Belongs to the peptidase S8 family.</text>
</comment>
<dbReference type="InterPro" id="IPR015500">
    <property type="entry name" value="Peptidase_S8_subtilisin-rel"/>
</dbReference>
<name>A0A3L6SWM7_PANMI</name>
<evidence type="ECO:0000259" key="7">
    <source>
        <dbReference type="Pfam" id="PF00082"/>
    </source>
</evidence>
<dbReference type="InterPro" id="IPR000209">
    <property type="entry name" value="Peptidase_S8/S53_dom"/>
</dbReference>
<evidence type="ECO:0000259" key="9">
    <source>
        <dbReference type="Pfam" id="PF17766"/>
    </source>
</evidence>
<dbReference type="Pfam" id="PF05922">
    <property type="entry name" value="Inhibitor_I9"/>
    <property type="match status" value="1"/>
</dbReference>
<evidence type="ECO:0000256" key="3">
    <source>
        <dbReference type="ARBA" id="ARBA00022729"/>
    </source>
</evidence>
<dbReference type="Pfam" id="PF00082">
    <property type="entry name" value="Peptidase_S8"/>
    <property type="match status" value="1"/>
</dbReference>
<dbReference type="InterPro" id="IPR041469">
    <property type="entry name" value="Subtilisin-like_FN3"/>
</dbReference>
<dbReference type="PROSITE" id="PS51892">
    <property type="entry name" value="SUBTILASE"/>
    <property type="match status" value="1"/>
</dbReference>
<dbReference type="GO" id="GO:0006508">
    <property type="term" value="P:proteolysis"/>
    <property type="evidence" value="ECO:0007669"/>
    <property type="project" value="UniProtKB-KW"/>
</dbReference>
<evidence type="ECO:0000256" key="1">
    <source>
        <dbReference type="ARBA" id="ARBA00011073"/>
    </source>
</evidence>
<dbReference type="Gene3D" id="3.50.30.30">
    <property type="match status" value="1"/>
</dbReference>
<evidence type="ECO:0000259" key="8">
    <source>
        <dbReference type="Pfam" id="PF05922"/>
    </source>
</evidence>
<evidence type="ECO:0000256" key="4">
    <source>
        <dbReference type="ARBA" id="ARBA00022801"/>
    </source>
</evidence>
<dbReference type="Pfam" id="PF17766">
    <property type="entry name" value="fn3_6"/>
    <property type="match status" value="1"/>
</dbReference>
<evidence type="ECO:0000256" key="2">
    <source>
        <dbReference type="ARBA" id="ARBA00022670"/>
    </source>
</evidence>
<dbReference type="PANTHER" id="PTHR10795">
    <property type="entry name" value="PROPROTEIN CONVERTASE SUBTILISIN/KEXIN"/>
    <property type="match status" value="1"/>
</dbReference>
<dbReference type="Proteomes" id="UP000275267">
    <property type="component" value="Unassembled WGS sequence"/>
</dbReference>
<protein>
    <recommendedName>
        <fullName evidence="12">Subtilisin-like protease SBT1.7</fullName>
    </recommendedName>
</protein>
<evidence type="ECO:0000256" key="6">
    <source>
        <dbReference type="PROSITE-ProRule" id="PRU01240"/>
    </source>
</evidence>
<evidence type="ECO:0000313" key="11">
    <source>
        <dbReference type="Proteomes" id="UP000275267"/>
    </source>
</evidence>
<feature type="domain" description="Peptidase S8/S53" evidence="7">
    <location>
        <begin position="68"/>
        <end position="499"/>
    </location>
</feature>
<keyword evidence="3" id="KW-0732">Signal</keyword>
<dbReference type="GO" id="GO:0004252">
    <property type="term" value="F:serine-type endopeptidase activity"/>
    <property type="evidence" value="ECO:0007669"/>
    <property type="project" value="InterPro"/>
</dbReference>
<dbReference type="PRINTS" id="PR00723">
    <property type="entry name" value="SUBTILISIN"/>
</dbReference>
<dbReference type="Gene3D" id="3.40.50.200">
    <property type="entry name" value="Peptidase S8/S53 domain"/>
    <property type="match status" value="1"/>
</dbReference>
<organism evidence="10 11">
    <name type="scientific">Panicum miliaceum</name>
    <name type="common">Proso millet</name>
    <name type="synonym">Broomcorn millet</name>
    <dbReference type="NCBI Taxonomy" id="4540"/>
    <lineage>
        <taxon>Eukaryota</taxon>
        <taxon>Viridiplantae</taxon>
        <taxon>Streptophyta</taxon>
        <taxon>Embryophyta</taxon>
        <taxon>Tracheophyta</taxon>
        <taxon>Spermatophyta</taxon>
        <taxon>Magnoliopsida</taxon>
        <taxon>Liliopsida</taxon>
        <taxon>Poales</taxon>
        <taxon>Poaceae</taxon>
        <taxon>PACMAD clade</taxon>
        <taxon>Panicoideae</taxon>
        <taxon>Panicodae</taxon>
        <taxon>Paniceae</taxon>
        <taxon>Panicinae</taxon>
        <taxon>Panicum</taxon>
        <taxon>Panicum sect. Panicum</taxon>
    </lineage>
</organism>
<dbReference type="Gene3D" id="2.60.40.2310">
    <property type="match status" value="1"/>
</dbReference>
<dbReference type="STRING" id="4540.A0A3L6SWM7"/>
<keyword evidence="5" id="KW-0720">Serine protease</keyword>
<comment type="caution">
    <text evidence="10">The sequence shown here is derived from an EMBL/GenBank/DDBJ whole genome shotgun (WGS) entry which is preliminary data.</text>
</comment>
<keyword evidence="2" id="KW-0645">Protease</keyword>
<dbReference type="OrthoDB" id="640735at2759"/>
<dbReference type="AlphaFoldDB" id="A0A3L6SWM7"/>
<keyword evidence="4" id="KW-0378">Hydrolase</keyword>
<dbReference type="InterPro" id="IPR036852">
    <property type="entry name" value="Peptidase_S8/S53_dom_sf"/>
</dbReference>
<dbReference type="InterPro" id="IPR045051">
    <property type="entry name" value="SBT"/>
</dbReference>
<reference evidence="11" key="1">
    <citation type="journal article" date="2019" name="Nat. Commun.">
        <title>The genome of broomcorn millet.</title>
        <authorList>
            <person name="Zou C."/>
            <person name="Miki D."/>
            <person name="Li D."/>
            <person name="Tang Q."/>
            <person name="Xiao L."/>
            <person name="Rajput S."/>
            <person name="Deng P."/>
            <person name="Jia W."/>
            <person name="Huang R."/>
            <person name="Zhang M."/>
            <person name="Sun Y."/>
            <person name="Hu J."/>
            <person name="Fu X."/>
            <person name="Schnable P.S."/>
            <person name="Li F."/>
            <person name="Zhang H."/>
            <person name="Feng B."/>
            <person name="Zhu X."/>
            <person name="Liu R."/>
            <person name="Schnable J.C."/>
            <person name="Zhu J.-K."/>
            <person name="Zhang H."/>
        </authorList>
    </citation>
    <scope>NUCLEOTIDE SEQUENCE [LARGE SCALE GENOMIC DNA]</scope>
</reference>
<accession>A0A3L6SWM7</accession>
<dbReference type="InterPro" id="IPR010259">
    <property type="entry name" value="S8pro/Inhibitor_I9"/>
</dbReference>
<feature type="domain" description="Subtilisin-like protease fibronectin type-III" evidence="9">
    <location>
        <begin position="573"/>
        <end position="672"/>
    </location>
</feature>
<dbReference type="EMBL" id="PQIB02000003">
    <property type="protein sequence ID" value="RLN28677.1"/>
    <property type="molecule type" value="Genomic_DNA"/>
</dbReference>
<feature type="domain" description="Inhibitor I9" evidence="8">
    <location>
        <begin position="3"/>
        <end position="43"/>
    </location>
</feature>
<dbReference type="SUPFAM" id="SSF52743">
    <property type="entry name" value="Subtilisin-like"/>
    <property type="match status" value="1"/>
</dbReference>
<dbReference type="Gene3D" id="3.30.70.80">
    <property type="entry name" value="Peptidase S8 propeptide/proteinase inhibitor I9"/>
    <property type="match status" value="1"/>
</dbReference>
<dbReference type="InterPro" id="IPR037045">
    <property type="entry name" value="S8pro/Inhibitor_I9_sf"/>
</dbReference>
<evidence type="ECO:0000313" key="10">
    <source>
        <dbReference type="EMBL" id="RLN28677.1"/>
    </source>
</evidence>
<keyword evidence="11" id="KW-1185">Reference proteome</keyword>
<gene>
    <name evidence="10" type="ORF">C2845_PM05G28750</name>
</gene>
<evidence type="ECO:0008006" key="12">
    <source>
        <dbReference type="Google" id="ProtNLM"/>
    </source>
</evidence>
<proteinExistence type="inferred from homology"/>
<sequence>MRLVCSYSAIFHGFAVRLTEAELAAVAKLPGFLRALPDGKRELLTTRTSSFLGLSRDEHRFWSDAGYGRGVVIGVLVSGIYGKHLSFDDDGVPEPPARWNGTCTGSEVTQCNRKLVGSKSFVGDFDPEDDIGGHDTHVADITAGNFVEGASLPGGLGSGTAAGIAPLAHLAVYKVCSDEDDDSRCDNSSISCGMEEAVQDGEDVINLSLGSRTNTTFNMDPIAIGAFNALAKGILVVSAAGNGGPAPSTLCNDASWMLTVGAGSVDRRFDAEVEFEPTIVVGEALFQDPHSEGLYPLVYTEEKDDDRGNYREMVICKVVLDTEVQASIIRRLESLGAAGVLLIDDEAEGYTTALRDYSDYSYGSYNMIQINSFEGRGLTDYAKTLHPSARVSFNGVVLGVQHSPTVASFSARGPSQLSRGLLKPDILAPGLNILAASASNGGSTDSWSSRFKVMSGTSMAAPHIIGVVALLKSAHPDWSPAAIKSAILTTADALDNGGWPILDEQHDGATSFAMGTGHVNASRATDPGLVYDLGARDYASYISGLLGEKALKNIMRDPSSTCSEVGSIPEAWLNYPTIMVTLKDKDMPVTVPRTVTNVGPAETCTATVEGASWMDIRVSPDTLMFSKPGEKTTFNVTVTVNSEVHKGTGDGDFAEDSLIWVSTKHLVRSSIVAVIDHGL</sequence>
<comment type="caution">
    <text evidence="6">Lacks conserved residue(s) required for the propagation of feature annotation.</text>
</comment>